<dbReference type="AlphaFoldDB" id="B2C6G0"/>
<accession>B2C6G0</accession>
<dbReference type="PROSITE" id="PS50279">
    <property type="entry name" value="BPTI_KUNITZ_2"/>
    <property type="match status" value="1"/>
</dbReference>
<dbReference type="SMART" id="SM00131">
    <property type="entry name" value="KU"/>
    <property type="match status" value="2"/>
</dbReference>
<dbReference type="Gene3D" id="4.10.410.10">
    <property type="entry name" value="Pancreatic trypsin inhibitor Kunitz domain"/>
    <property type="match status" value="2"/>
</dbReference>
<evidence type="ECO:0000256" key="1">
    <source>
        <dbReference type="ARBA" id="ARBA00022690"/>
    </source>
</evidence>
<dbReference type="SUPFAM" id="SSF57362">
    <property type="entry name" value="BPTI-like"/>
    <property type="match status" value="2"/>
</dbReference>
<evidence type="ECO:0000313" key="6">
    <source>
        <dbReference type="EMBL" id="ABZ89562.1"/>
    </source>
</evidence>
<dbReference type="GO" id="GO:0004867">
    <property type="term" value="F:serine-type endopeptidase inhibitor activity"/>
    <property type="evidence" value="ECO:0007669"/>
    <property type="project" value="UniProtKB-KW"/>
</dbReference>
<proteinExistence type="evidence at transcript level"/>
<dbReference type="CDD" id="cd00109">
    <property type="entry name" value="Kunitz-type"/>
    <property type="match status" value="1"/>
</dbReference>
<protein>
    <submittedName>
        <fullName evidence="6">Dathoxin-2</fullName>
    </submittedName>
</protein>
<dbReference type="Pfam" id="PF00014">
    <property type="entry name" value="Kunitz_BPTI"/>
    <property type="match status" value="1"/>
</dbReference>
<name>B2C6G0_DERAN</name>
<dbReference type="EMBL" id="EU285487">
    <property type="protein sequence ID" value="ABZ89562.1"/>
    <property type="molecule type" value="mRNA"/>
</dbReference>
<dbReference type="PANTHER" id="PTHR10083">
    <property type="entry name" value="KUNITZ-TYPE PROTEASE INHIBITOR-RELATED"/>
    <property type="match status" value="1"/>
</dbReference>
<evidence type="ECO:0000256" key="3">
    <source>
        <dbReference type="ARBA" id="ARBA00023157"/>
    </source>
</evidence>
<dbReference type="VEuPathDB" id="VectorBase:DAND_026641"/>
<feature type="chain" id="PRO_5002776548" evidence="4">
    <location>
        <begin position="19"/>
        <end position="156"/>
    </location>
</feature>
<keyword evidence="4" id="KW-0732">Signal</keyword>
<reference evidence="6" key="1">
    <citation type="submission" date="2007-11" db="EMBL/GenBank/DDBJ databases">
        <title>Cloning and characterization of Dathoxins, four differential two Kunitz-domains containing protease inhibitors in salivary glands of an ixodid tick, Dermacentor andersoni.</title>
        <authorList>
            <person name="Sun J."/>
            <person name="Alarcon-Chaidez F.J."/>
            <person name="Wikel S.K."/>
        </authorList>
    </citation>
    <scope>NUCLEOTIDE SEQUENCE</scope>
</reference>
<evidence type="ECO:0000256" key="2">
    <source>
        <dbReference type="ARBA" id="ARBA00022900"/>
    </source>
</evidence>
<dbReference type="InterPro" id="IPR036880">
    <property type="entry name" value="Kunitz_BPTI_sf"/>
</dbReference>
<evidence type="ECO:0000256" key="4">
    <source>
        <dbReference type="SAM" id="SignalP"/>
    </source>
</evidence>
<feature type="domain" description="BPTI/Kunitz inhibitor" evidence="5">
    <location>
        <begin position="28"/>
        <end position="82"/>
    </location>
</feature>
<keyword evidence="3" id="KW-1015">Disulfide bond</keyword>
<dbReference type="PANTHER" id="PTHR10083:SF374">
    <property type="entry name" value="BPTI_KUNITZ INHIBITOR DOMAIN-CONTAINING PROTEIN"/>
    <property type="match status" value="1"/>
</dbReference>
<dbReference type="InterPro" id="IPR002223">
    <property type="entry name" value="Kunitz_BPTI"/>
</dbReference>
<dbReference type="GO" id="GO:0005615">
    <property type="term" value="C:extracellular space"/>
    <property type="evidence" value="ECO:0007669"/>
    <property type="project" value="TreeGrafter"/>
</dbReference>
<dbReference type="InterPro" id="IPR050098">
    <property type="entry name" value="TFPI/VKTCI-like"/>
</dbReference>
<keyword evidence="1" id="KW-0646">Protease inhibitor</keyword>
<evidence type="ECO:0000259" key="5">
    <source>
        <dbReference type="PROSITE" id="PS50279"/>
    </source>
</evidence>
<keyword evidence="2" id="KW-0722">Serine protease inhibitor</keyword>
<sequence length="156" mass="17681">MRLLLVISVAMLWGTCIAAKIGRRPKDCVEPNNLKADSKNCIGLEERWYLSKISGLCKPYKYNNCSTVIYGFPSEAACKRKCEKQKHLKPLCHDQPHQERCRASFTRFYWNAQEGCKMYTGCYRGGFATSQECRKKCGNGSKRFRPGSGIGPRLGV</sequence>
<organism evidence="6">
    <name type="scientific">Dermacentor andersoni</name>
    <name type="common">Rocky mountain wood tick</name>
    <dbReference type="NCBI Taxonomy" id="34620"/>
    <lineage>
        <taxon>Eukaryota</taxon>
        <taxon>Metazoa</taxon>
        <taxon>Ecdysozoa</taxon>
        <taxon>Arthropoda</taxon>
        <taxon>Chelicerata</taxon>
        <taxon>Arachnida</taxon>
        <taxon>Acari</taxon>
        <taxon>Parasitiformes</taxon>
        <taxon>Ixodida</taxon>
        <taxon>Ixodoidea</taxon>
        <taxon>Ixodidae</taxon>
        <taxon>Rhipicephalinae</taxon>
        <taxon>Dermacentor</taxon>
    </lineage>
</organism>
<feature type="signal peptide" evidence="4">
    <location>
        <begin position="1"/>
        <end position="18"/>
    </location>
</feature>